<evidence type="ECO:0000313" key="3">
    <source>
        <dbReference type="Proteomes" id="UP000215914"/>
    </source>
</evidence>
<organism evidence="2 3">
    <name type="scientific">Helianthus annuus</name>
    <name type="common">Common sunflower</name>
    <dbReference type="NCBI Taxonomy" id="4232"/>
    <lineage>
        <taxon>Eukaryota</taxon>
        <taxon>Viridiplantae</taxon>
        <taxon>Streptophyta</taxon>
        <taxon>Embryophyta</taxon>
        <taxon>Tracheophyta</taxon>
        <taxon>Spermatophyta</taxon>
        <taxon>Magnoliopsida</taxon>
        <taxon>eudicotyledons</taxon>
        <taxon>Gunneridae</taxon>
        <taxon>Pentapetalae</taxon>
        <taxon>asterids</taxon>
        <taxon>campanulids</taxon>
        <taxon>Asterales</taxon>
        <taxon>Asteraceae</taxon>
        <taxon>Asteroideae</taxon>
        <taxon>Heliantheae alliance</taxon>
        <taxon>Heliantheae</taxon>
        <taxon>Helianthus</taxon>
    </lineage>
</organism>
<name>A0A251T3P7_HELAN</name>
<evidence type="ECO:0000313" key="2">
    <source>
        <dbReference type="EMBL" id="OTG05443.1"/>
    </source>
</evidence>
<dbReference type="InterPro" id="IPR011009">
    <property type="entry name" value="Kinase-like_dom_sf"/>
</dbReference>
<keyword evidence="2" id="KW-0418">Kinase</keyword>
<dbReference type="GO" id="GO:0005524">
    <property type="term" value="F:ATP binding"/>
    <property type="evidence" value="ECO:0007669"/>
    <property type="project" value="InterPro"/>
</dbReference>
<keyword evidence="2" id="KW-0808">Transferase</keyword>
<dbReference type="InParanoid" id="A0A251T3P7"/>
<dbReference type="Gene3D" id="3.30.200.20">
    <property type="entry name" value="Phosphorylase Kinase, domain 1"/>
    <property type="match status" value="1"/>
</dbReference>
<dbReference type="AlphaFoldDB" id="A0A251T3P7"/>
<protein>
    <submittedName>
        <fullName evidence="2">Putative mitogen-activated protein (MAP) kinase kinase kinase Ste11, Cryptococcus</fullName>
    </submittedName>
</protein>
<proteinExistence type="predicted"/>
<dbReference type="Proteomes" id="UP000215914">
    <property type="component" value="Chromosome 12"/>
</dbReference>
<gene>
    <name evidence="2" type="ORF">HannXRQ_Chr12g0373601</name>
</gene>
<evidence type="ECO:0000259" key="1">
    <source>
        <dbReference type="PROSITE" id="PS50011"/>
    </source>
</evidence>
<dbReference type="PROSITE" id="PS00108">
    <property type="entry name" value="PROTEIN_KINASE_ST"/>
    <property type="match status" value="1"/>
</dbReference>
<keyword evidence="3" id="KW-1185">Reference proteome</keyword>
<dbReference type="Gene3D" id="1.10.510.10">
    <property type="entry name" value="Transferase(Phosphotransferase) domain 1"/>
    <property type="match status" value="1"/>
</dbReference>
<dbReference type="EMBL" id="CM007901">
    <property type="protein sequence ID" value="OTG05443.1"/>
    <property type="molecule type" value="Genomic_DNA"/>
</dbReference>
<dbReference type="SMART" id="SM00220">
    <property type="entry name" value="S_TKc"/>
    <property type="match status" value="1"/>
</dbReference>
<dbReference type="Pfam" id="PF00069">
    <property type="entry name" value="Pkinase"/>
    <property type="match status" value="1"/>
</dbReference>
<dbReference type="PANTHER" id="PTHR27006:SF616">
    <property type="entry name" value="CYSTEINE-RICH RECEPTOR-LIKE PROTEIN KINASE 10"/>
    <property type="match status" value="1"/>
</dbReference>
<dbReference type="InterPro" id="IPR008271">
    <property type="entry name" value="Ser/Thr_kinase_AS"/>
</dbReference>
<sequence>MYKGKLQNGQDIATVGMPYSDRLLEFCMNQVSILVKIEHPNLAQFLGWCIEGTNVYLLYDISQNYYTTLGHLIADRGSDEIVFDSQDRKIQETDPKDVIWDEIVGKEEHPEDCDGYKFLETDSEAFIRDENCGKEEYPGNCSVIYPSPPCFDEYGDEEWYSWFIGGDQNLPGVTVENGGDAIASGGPMVVINGLTASGGSQSQSVVCTSFMLEETGFQKEGVLSSKIQLKGDLTKSQFQNIIDNEVAKDIWDTCHIDIYEGVAWALLYLHKHSPIRVLHCDVKAKNILLDEGLEPKLHGFYFAVSAPYNETDCIMNLPRGTMVYMAPENLMLGQFSTKTDVFGFGMLVLETIAGRKRSYMDESEETFTHYLWRNWVEGTYSNIIDTRLSVDSRSIARIIHMGLWCIQTEATDRPTMEEVVGIFLGSSSTYLPILKDPNNWLKNDSDGCEEFDSDSEIVTR</sequence>
<dbReference type="SUPFAM" id="SSF56112">
    <property type="entry name" value="Protein kinase-like (PK-like)"/>
    <property type="match status" value="1"/>
</dbReference>
<dbReference type="PANTHER" id="PTHR27006">
    <property type="entry name" value="PROMASTIGOTE SURFACE ANTIGEN PROTEIN PSA"/>
    <property type="match status" value="1"/>
</dbReference>
<accession>A0A251T3P7</accession>
<dbReference type="GO" id="GO:0004674">
    <property type="term" value="F:protein serine/threonine kinase activity"/>
    <property type="evidence" value="ECO:0000318"/>
    <property type="project" value="GO_Central"/>
</dbReference>
<dbReference type="InterPro" id="IPR000719">
    <property type="entry name" value="Prot_kinase_dom"/>
</dbReference>
<dbReference type="PROSITE" id="PS50011">
    <property type="entry name" value="PROTEIN_KINASE_DOM"/>
    <property type="match status" value="1"/>
</dbReference>
<feature type="domain" description="Protein kinase" evidence="1">
    <location>
        <begin position="1"/>
        <end position="431"/>
    </location>
</feature>
<reference evidence="3" key="1">
    <citation type="journal article" date="2017" name="Nature">
        <title>The sunflower genome provides insights into oil metabolism, flowering and Asterid evolution.</title>
        <authorList>
            <person name="Badouin H."/>
            <person name="Gouzy J."/>
            <person name="Grassa C.J."/>
            <person name="Murat F."/>
            <person name="Staton S.E."/>
            <person name="Cottret L."/>
            <person name="Lelandais-Briere C."/>
            <person name="Owens G.L."/>
            <person name="Carrere S."/>
            <person name="Mayjonade B."/>
            <person name="Legrand L."/>
            <person name="Gill N."/>
            <person name="Kane N.C."/>
            <person name="Bowers J.E."/>
            <person name="Hubner S."/>
            <person name="Bellec A."/>
            <person name="Berard A."/>
            <person name="Berges H."/>
            <person name="Blanchet N."/>
            <person name="Boniface M.C."/>
            <person name="Brunel D."/>
            <person name="Catrice O."/>
            <person name="Chaidir N."/>
            <person name="Claudel C."/>
            <person name="Donnadieu C."/>
            <person name="Faraut T."/>
            <person name="Fievet G."/>
            <person name="Helmstetter N."/>
            <person name="King M."/>
            <person name="Knapp S.J."/>
            <person name="Lai Z."/>
            <person name="Le Paslier M.C."/>
            <person name="Lippi Y."/>
            <person name="Lorenzon L."/>
            <person name="Mandel J.R."/>
            <person name="Marage G."/>
            <person name="Marchand G."/>
            <person name="Marquand E."/>
            <person name="Bret-Mestries E."/>
            <person name="Morien E."/>
            <person name="Nambeesan S."/>
            <person name="Nguyen T."/>
            <person name="Pegot-Espagnet P."/>
            <person name="Pouilly N."/>
            <person name="Raftis F."/>
            <person name="Sallet E."/>
            <person name="Schiex T."/>
            <person name="Thomas J."/>
            <person name="Vandecasteele C."/>
            <person name="Vares D."/>
            <person name="Vear F."/>
            <person name="Vautrin S."/>
            <person name="Crespi M."/>
            <person name="Mangin B."/>
            <person name="Burke J.M."/>
            <person name="Salse J."/>
            <person name="Munos S."/>
            <person name="Vincourt P."/>
            <person name="Rieseberg L.H."/>
            <person name="Langlade N.B."/>
        </authorList>
    </citation>
    <scope>NUCLEOTIDE SEQUENCE [LARGE SCALE GENOMIC DNA]</scope>
    <source>
        <strain evidence="3">cv. SF193</strain>
    </source>
</reference>